<feature type="transmembrane region" description="Helical" evidence="1">
    <location>
        <begin position="38"/>
        <end position="59"/>
    </location>
</feature>
<proteinExistence type="predicted"/>
<feature type="transmembrane region" description="Helical" evidence="1">
    <location>
        <begin position="6"/>
        <end position="26"/>
    </location>
</feature>
<sequence length="116" mass="13212">MSFTSLVMLLVLFLVFIFIAVGVTFHRKQRTTQNKPPLLAISSLFLQLVLFVLFFTEILVSFNEVFVDILWWGTVIYGLAIGIKEIKNNVIVSMLTIFLSILLAILNLLLLFITSM</sequence>
<keyword evidence="1" id="KW-0812">Transmembrane</keyword>
<keyword evidence="1" id="KW-0472">Membrane</keyword>
<keyword evidence="3" id="KW-1185">Reference proteome</keyword>
<accession>A0ABQ1Q5W1</accession>
<dbReference type="RefSeq" id="WP_188653572.1">
    <property type="nucleotide sequence ID" value="NZ_BMIN01000008.1"/>
</dbReference>
<gene>
    <name evidence="2" type="ORF">GCM10011389_21360</name>
</gene>
<evidence type="ECO:0000313" key="3">
    <source>
        <dbReference type="Proteomes" id="UP000642571"/>
    </source>
</evidence>
<dbReference type="EMBL" id="BMIN01000008">
    <property type="protein sequence ID" value="GGD13462.1"/>
    <property type="molecule type" value="Genomic_DNA"/>
</dbReference>
<dbReference type="Proteomes" id="UP000642571">
    <property type="component" value="Unassembled WGS sequence"/>
</dbReference>
<keyword evidence="1" id="KW-1133">Transmembrane helix</keyword>
<name>A0ABQ1Q5W1_9BACI</name>
<comment type="caution">
    <text evidence="2">The sequence shown here is derived from an EMBL/GenBank/DDBJ whole genome shotgun (WGS) entry which is preliminary data.</text>
</comment>
<evidence type="ECO:0000256" key="1">
    <source>
        <dbReference type="SAM" id="Phobius"/>
    </source>
</evidence>
<feature type="transmembrane region" description="Helical" evidence="1">
    <location>
        <begin position="90"/>
        <end position="113"/>
    </location>
</feature>
<protein>
    <submittedName>
        <fullName evidence="2">Uncharacterized protein</fullName>
    </submittedName>
</protein>
<feature type="transmembrane region" description="Helical" evidence="1">
    <location>
        <begin position="65"/>
        <end position="83"/>
    </location>
</feature>
<reference evidence="3" key="1">
    <citation type="journal article" date="2019" name="Int. J. Syst. Evol. Microbiol.">
        <title>The Global Catalogue of Microorganisms (GCM) 10K type strain sequencing project: providing services to taxonomists for standard genome sequencing and annotation.</title>
        <authorList>
            <consortium name="The Broad Institute Genomics Platform"/>
            <consortium name="The Broad Institute Genome Sequencing Center for Infectious Disease"/>
            <person name="Wu L."/>
            <person name="Ma J."/>
        </authorList>
    </citation>
    <scope>NUCLEOTIDE SEQUENCE [LARGE SCALE GENOMIC DNA]</scope>
    <source>
        <strain evidence="3">CGMCC 1.15353</strain>
    </source>
</reference>
<evidence type="ECO:0000313" key="2">
    <source>
        <dbReference type="EMBL" id="GGD13462.1"/>
    </source>
</evidence>
<organism evidence="2 3">
    <name type="scientific">Pontibacillus salipaludis</name>
    <dbReference type="NCBI Taxonomy" id="1697394"/>
    <lineage>
        <taxon>Bacteria</taxon>
        <taxon>Bacillati</taxon>
        <taxon>Bacillota</taxon>
        <taxon>Bacilli</taxon>
        <taxon>Bacillales</taxon>
        <taxon>Bacillaceae</taxon>
        <taxon>Pontibacillus</taxon>
    </lineage>
</organism>